<keyword evidence="7" id="KW-0732">Signal</keyword>
<evidence type="ECO:0000256" key="6">
    <source>
        <dbReference type="ARBA" id="ARBA00022692"/>
    </source>
</evidence>
<evidence type="ECO:0000259" key="18">
    <source>
        <dbReference type="PROSITE" id="PS50011"/>
    </source>
</evidence>
<dbReference type="OrthoDB" id="676979at2759"/>
<dbReference type="InterPro" id="IPR017441">
    <property type="entry name" value="Protein_kinase_ATP_BS"/>
</dbReference>
<dbReference type="Pfam" id="PF08263">
    <property type="entry name" value="LRRNT_2"/>
    <property type="match status" value="1"/>
</dbReference>
<dbReference type="Pfam" id="PF00069">
    <property type="entry name" value="Pkinase"/>
    <property type="match status" value="1"/>
</dbReference>
<keyword evidence="14 19" id="KW-0675">Receptor</keyword>
<dbReference type="PANTHER" id="PTHR27000:SF282">
    <property type="entry name" value="OS06G0557100 PROTEIN"/>
    <property type="match status" value="1"/>
</dbReference>
<comment type="similarity">
    <text evidence="2">Belongs to the protein kinase superfamily. Ser/Thr protein kinase family.</text>
</comment>
<evidence type="ECO:0000256" key="11">
    <source>
        <dbReference type="ARBA" id="ARBA00022840"/>
    </source>
</evidence>
<keyword evidence="20" id="KW-1185">Reference proteome</keyword>
<dbReference type="SUPFAM" id="SSF52058">
    <property type="entry name" value="L domain-like"/>
    <property type="match status" value="2"/>
</dbReference>
<dbReference type="InterPro" id="IPR000719">
    <property type="entry name" value="Prot_kinase_dom"/>
</dbReference>
<feature type="transmembrane region" description="Helical" evidence="17">
    <location>
        <begin position="727"/>
        <end position="749"/>
    </location>
</feature>
<keyword evidence="15" id="KW-0325">Glycoprotein</keyword>
<dbReference type="InterPro" id="IPR032675">
    <property type="entry name" value="LRR_dom_sf"/>
</dbReference>
<keyword evidence="9 16" id="KW-0547">Nucleotide-binding</keyword>
<dbReference type="FunFam" id="3.80.10.10:FF:000233">
    <property type="entry name" value="Leucine-rich repeat receptor-like protein kinase TDR"/>
    <property type="match status" value="1"/>
</dbReference>
<dbReference type="PROSITE" id="PS50011">
    <property type="entry name" value="PROTEIN_KINASE_DOM"/>
    <property type="match status" value="1"/>
</dbReference>
<evidence type="ECO:0000256" key="15">
    <source>
        <dbReference type="ARBA" id="ARBA00023180"/>
    </source>
</evidence>
<evidence type="ECO:0000256" key="17">
    <source>
        <dbReference type="SAM" id="Phobius"/>
    </source>
</evidence>
<keyword evidence="11 16" id="KW-0067">ATP-binding</keyword>
<dbReference type="GO" id="GO:0009791">
    <property type="term" value="P:post-embryonic development"/>
    <property type="evidence" value="ECO:0007669"/>
    <property type="project" value="UniProtKB-ARBA"/>
</dbReference>
<dbReference type="PANTHER" id="PTHR27000">
    <property type="entry name" value="LEUCINE-RICH REPEAT RECEPTOR-LIKE PROTEIN KINASE FAMILY PROTEIN-RELATED"/>
    <property type="match status" value="1"/>
</dbReference>
<evidence type="ECO:0000256" key="8">
    <source>
        <dbReference type="ARBA" id="ARBA00022737"/>
    </source>
</evidence>
<keyword evidence="12 17" id="KW-1133">Transmembrane helix</keyword>
<dbReference type="InterPro" id="IPR001611">
    <property type="entry name" value="Leu-rich_rpt"/>
</dbReference>
<dbReference type="Gene3D" id="3.80.10.10">
    <property type="entry name" value="Ribonuclease Inhibitor"/>
    <property type="match status" value="5"/>
</dbReference>
<evidence type="ECO:0000256" key="12">
    <source>
        <dbReference type="ARBA" id="ARBA00022989"/>
    </source>
</evidence>
<dbReference type="InterPro" id="IPR008271">
    <property type="entry name" value="Ser/Thr_kinase_AS"/>
</dbReference>
<dbReference type="GO" id="GO:0004672">
    <property type="term" value="F:protein kinase activity"/>
    <property type="evidence" value="ECO:0007669"/>
    <property type="project" value="InterPro"/>
</dbReference>
<dbReference type="Proteomes" id="UP001055439">
    <property type="component" value="Chromosome 9"/>
</dbReference>
<feature type="binding site" evidence="16">
    <location>
        <position position="812"/>
    </location>
    <ligand>
        <name>ATP</name>
        <dbReference type="ChEBI" id="CHEBI:30616"/>
    </ligand>
</feature>
<name>A0A9E7L8S2_9LILI</name>
<evidence type="ECO:0000256" key="7">
    <source>
        <dbReference type="ARBA" id="ARBA00022729"/>
    </source>
</evidence>
<dbReference type="AlphaFoldDB" id="A0A9E7L8S2"/>
<evidence type="ECO:0000256" key="4">
    <source>
        <dbReference type="ARBA" id="ARBA00022614"/>
    </source>
</evidence>
<dbReference type="EMBL" id="CP097511">
    <property type="protein sequence ID" value="URE42125.1"/>
    <property type="molecule type" value="Genomic_DNA"/>
</dbReference>
<dbReference type="InterPro" id="IPR011009">
    <property type="entry name" value="Kinase-like_dom_sf"/>
</dbReference>
<evidence type="ECO:0000313" key="19">
    <source>
        <dbReference type="EMBL" id="URE42125.1"/>
    </source>
</evidence>
<dbReference type="PROSITE" id="PS00107">
    <property type="entry name" value="PROTEIN_KINASE_ATP"/>
    <property type="match status" value="1"/>
</dbReference>
<protein>
    <submittedName>
        <fullName evidence="19">Receptor-like protein kinase</fullName>
    </submittedName>
</protein>
<evidence type="ECO:0000256" key="2">
    <source>
        <dbReference type="ARBA" id="ARBA00008684"/>
    </source>
</evidence>
<keyword evidence="3" id="KW-1003">Cell membrane</keyword>
<dbReference type="FunFam" id="3.30.200.20:FF:000512">
    <property type="entry name" value="Receptor-like protein kinase HSL1"/>
    <property type="match status" value="1"/>
</dbReference>
<dbReference type="FunFam" id="3.80.10.10:FF:000470">
    <property type="entry name" value="LRR receptor-like serine/threonine-protein kinase RPK2"/>
    <property type="match status" value="2"/>
</dbReference>
<evidence type="ECO:0000313" key="20">
    <source>
        <dbReference type="Proteomes" id="UP001055439"/>
    </source>
</evidence>
<evidence type="ECO:0000256" key="14">
    <source>
        <dbReference type="ARBA" id="ARBA00023170"/>
    </source>
</evidence>
<sequence length="1107" mass="122300">MGIFSAFLIITATTFLQDISRGVQSLVPRATKKLPMGEETIAAAFFSFSSSLLLVHASLLSWLPLLFISGATVAHGNDQEVLLLLNLKRQWSSAPALGSWNDSSPHCDWPGIECTNGSVTNISLSDINITEPIPPFLCNLTSLAYLNLSNNYIPGGFPTSLYRCSILEYLDLSQNLFVGELPSDIDNMSSQLAYLNLSYNNFSGGFPTSLYRCSILEYLDLSQNLFVGELPSDIDNMSSQLAYLDLSYNNFSGDVPPAIGRLSYLRDLNLQYNLFDGSFPAELGNLSMLERLQLAHNPFANQRLPAEFGNMTRLKYLWMTRVNLVGDIPEALGRLTELEHLDLAWNHLNGSIPAAIWSLEKLEILYLYSNNLTGEISGKIAALNLEEIDVAINQLTGSIPEEFGNLSNLRLLLMYYNRLSGEIPRGIGLLRNLSDIRLFNNHFVGVLPPELGKHSNLKNLEVSNNRISGSLPEGLCTNGALRSLVVFNNNLTGELPAPLSDCHRLVNIQLYNNNFSGEFPLRLWSAAENLTVVLIHHNRFTGVLPDKLQWNLTRLEINDNRLSGKIPSLAPKLAVLEASNNLFSGEIPAELSGMSSLQVLLLGGNRISGVIPAGISDLKFLTQLDLSDNYLSGGIPAAMGSLEVLTMLDLSHNRLSGSIPPEIGNLKLNLLNLSYNQLSGEIPLQLQNQAYEQSFLSNAGLCTAKAIVNLNICAHRSIGADKFSERLIIIFLVLGGVTFLMIVVVGTLMCRRRPDSGDLPPYKLTSFHQLDFTERNIIRGLTEGNLIGSGGSGQVFRINLGNRTGEAVAVKKIWNNRKLDWKMEKAFEAEVKILSSIRHANIVKLLCCISNAESKLLVYEYMENGSLDQWLHGERSTRTGSSGHGEPLDWPKRLGIAIDAARGLCYMHHHCTPPVIHRDVKSSNILLDSDFGAKIADFGLARMLVKVGELESASAIAGTFGYMAPECGYSKINEKVDVYSFGVVLLELTTGRKARDGGEHEGLAGWAARRFKEDGRLTEMVDEELSEDVSYMDDIEAVLRLGIECTRKNPVFRPSMKEVVRQLMDCDRRNGCRRNNEVAPLLQMKRWSRNKSLSDASEEHSMAMGAI</sequence>
<dbReference type="FunFam" id="3.80.10.10:FF:000400">
    <property type="entry name" value="Nuclear pore complex protein NUP107"/>
    <property type="match status" value="1"/>
</dbReference>
<evidence type="ECO:0000256" key="13">
    <source>
        <dbReference type="ARBA" id="ARBA00023136"/>
    </source>
</evidence>
<keyword evidence="6 17" id="KW-0812">Transmembrane</keyword>
<dbReference type="FunFam" id="1.10.510.10:FF:000365">
    <property type="entry name" value="Leucine-rich repeat receptor-like serine/threonine-protein kinase At1g17230"/>
    <property type="match status" value="1"/>
</dbReference>
<reference evidence="19" key="1">
    <citation type="submission" date="2022-05" db="EMBL/GenBank/DDBJ databases">
        <title>The Musa troglodytarum L. genome provides insights into the mechanism of non-climacteric behaviour and enrichment of carotenoids.</title>
        <authorList>
            <person name="Wang J."/>
        </authorList>
    </citation>
    <scope>NUCLEOTIDE SEQUENCE</scope>
    <source>
        <tissue evidence="19">Leaf</tissue>
    </source>
</reference>
<dbReference type="GO" id="GO:0051606">
    <property type="term" value="P:detection of stimulus"/>
    <property type="evidence" value="ECO:0007669"/>
    <property type="project" value="UniProtKB-ARBA"/>
</dbReference>
<evidence type="ECO:0000256" key="9">
    <source>
        <dbReference type="ARBA" id="ARBA00022741"/>
    </source>
</evidence>
<dbReference type="SMART" id="SM00220">
    <property type="entry name" value="S_TKc"/>
    <property type="match status" value="1"/>
</dbReference>
<organism evidence="19 20">
    <name type="scientific">Musa troglodytarum</name>
    <name type="common">fe'i banana</name>
    <dbReference type="NCBI Taxonomy" id="320322"/>
    <lineage>
        <taxon>Eukaryota</taxon>
        <taxon>Viridiplantae</taxon>
        <taxon>Streptophyta</taxon>
        <taxon>Embryophyta</taxon>
        <taxon>Tracheophyta</taxon>
        <taxon>Spermatophyta</taxon>
        <taxon>Magnoliopsida</taxon>
        <taxon>Liliopsida</taxon>
        <taxon>Zingiberales</taxon>
        <taxon>Musaceae</taxon>
        <taxon>Musa</taxon>
    </lineage>
</organism>
<evidence type="ECO:0000256" key="10">
    <source>
        <dbReference type="ARBA" id="ARBA00022777"/>
    </source>
</evidence>
<dbReference type="Pfam" id="PF00560">
    <property type="entry name" value="LRR_1"/>
    <property type="match status" value="8"/>
</dbReference>
<evidence type="ECO:0000256" key="1">
    <source>
        <dbReference type="ARBA" id="ARBA00004251"/>
    </source>
</evidence>
<dbReference type="SMART" id="SM00369">
    <property type="entry name" value="LRR_TYP"/>
    <property type="match status" value="7"/>
</dbReference>
<dbReference type="Gene3D" id="3.30.200.20">
    <property type="entry name" value="Phosphorylase Kinase, domain 1"/>
    <property type="match status" value="1"/>
</dbReference>
<keyword evidence="13 17" id="KW-0472">Membrane</keyword>
<keyword evidence="8" id="KW-0677">Repeat</keyword>
<feature type="domain" description="Protein kinase" evidence="18">
    <location>
        <begin position="781"/>
        <end position="1082"/>
    </location>
</feature>
<keyword evidence="5" id="KW-0808">Transferase</keyword>
<dbReference type="Gene3D" id="1.10.510.10">
    <property type="entry name" value="Transferase(Phosphotransferase) domain 1"/>
    <property type="match status" value="1"/>
</dbReference>
<dbReference type="InterPro" id="IPR003591">
    <property type="entry name" value="Leu-rich_rpt_typical-subtyp"/>
</dbReference>
<keyword evidence="10 19" id="KW-0418">Kinase</keyword>
<proteinExistence type="inferred from homology"/>
<gene>
    <name evidence="19" type="ORF">MUK42_24800</name>
</gene>
<dbReference type="GO" id="GO:0005524">
    <property type="term" value="F:ATP binding"/>
    <property type="evidence" value="ECO:0007669"/>
    <property type="project" value="UniProtKB-UniRule"/>
</dbReference>
<dbReference type="InterPro" id="IPR013210">
    <property type="entry name" value="LRR_N_plant-typ"/>
</dbReference>
<dbReference type="Pfam" id="PF13855">
    <property type="entry name" value="LRR_8"/>
    <property type="match status" value="2"/>
</dbReference>
<accession>A0A9E7L8S2</accession>
<evidence type="ECO:0000256" key="5">
    <source>
        <dbReference type="ARBA" id="ARBA00022679"/>
    </source>
</evidence>
<dbReference type="PROSITE" id="PS00108">
    <property type="entry name" value="PROTEIN_KINASE_ST"/>
    <property type="match status" value="1"/>
</dbReference>
<dbReference type="SUPFAM" id="SSF56112">
    <property type="entry name" value="Protein kinase-like (PK-like)"/>
    <property type="match status" value="1"/>
</dbReference>
<comment type="subcellular location">
    <subcellularLocation>
        <location evidence="1">Cell membrane</location>
        <topology evidence="1">Single-pass type I membrane protein</topology>
    </subcellularLocation>
</comment>
<keyword evidence="4" id="KW-0433">Leucine-rich repeat</keyword>
<evidence type="ECO:0000256" key="3">
    <source>
        <dbReference type="ARBA" id="ARBA00022475"/>
    </source>
</evidence>
<evidence type="ECO:0000256" key="16">
    <source>
        <dbReference type="PROSITE-ProRule" id="PRU10141"/>
    </source>
</evidence>
<dbReference type="GO" id="GO:0005886">
    <property type="term" value="C:plasma membrane"/>
    <property type="evidence" value="ECO:0007669"/>
    <property type="project" value="UniProtKB-SubCell"/>
</dbReference>